<dbReference type="Gene3D" id="1.10.8.10">
    <property type="entry name" value="DNA helicase RuvA subunit, C-terminal domain"/>
    <property type="match status" value="1"/>
</dbReference>
<dbReference type="PROSITE" id="PS50030">
    <property type="entry name" value="UBA"/>
    <property type="match status" value="1"/>
</dbReference>
<dbReference type="Pfam" id="PF10154">
    <property type="entry name" value="Fy-3"/>
    <property type="match status" value="2"/>
</dbReference>
<evidence type="ECO:0000259" key="2">
    <source>
        <dbReference type="PROSITE" id="PS50030"/>
    </source>
</evidence>
<name>A0A9N9A0H9_FUNMO</name>
<dbReference type="PANTHER" id="PTHR16525:SF0">
    <property type="entry name" value="PROTEIN C12ORF4"/>
    <property type="match status" value="1"/>
</dbReference>
<dbReference type="InterPro" id="IPR015940">
    <property type="entry name" value="UBA"/>
</dbReference>
<evidence type="ECO:0000313" key="4">
    <source>
        <dbReference type="Proteomes" id="UP000789375"/>
    </source>
</evidence>
<feature type="domain" description="UBA" evidence="2">
    <location>
        <begin position="304"/>
        <end position="353"/>
    </location>
</feature>
<organism evidence="3 4">
    <name type="scientific">Funneliformis mosseae</name>
    <name type="common">Endomycorrhizal fungus</name>
    <name type="synonym">Glomus mosseae</name>
    <dbReference type="NCBI Taxonomy" id="27381"/>
    <lineage>
        <taxon>Eukaryota</taxon>
        <taxon>Fungi</taxon>
        <taxon>Fungi incertae sedis</taxon>
        <taxon>Mucoromycota</taxon>
        <taxon>Glomeromycotina</taxon>
        <taxon>Glomeromycetes</taxon>
        <taxon>Glomerales</taxon>
        <taxon>Glomeraceae</taxon>
        <taxon>Funneliformis</taxon>
    </lineage>
</organism>
<comment type="caution">
    <text evidence="3">The sequence shown here is derived from an EMBL/GenBank/DDBJ whole genome shotgun (WGS) entry which is preliminary data.</text>
</comment>
<reference evidence="3" key="1">
    <citation type="submission" date="2021-06" db="EMBL/GenBank/DDBJ databases">
        <authorList>
            <person name="Kallberg Y."/>
            <person name="Tangrot J."/>
            <person name="Rosling A."/>
        </authorList>
    </citation>
    <scope>NUCLEOTIDE SEQUENCE</scope>
    <source>
        <strain evidence="3">87-6 pot B 2015</strain>
    </source>
</reference>
<dbReference type="InterPro" id="IPR019311">
    <property type="entry name" value="Fy-3"/>
</dbReference>
<dbReference type="SUPFAM" id="SSF46934">
    <property type="entry name" value="UBA-like"/>
    <property type="match status" value="1"/>
</dbReference>
<sequence>MSPTKVLKNLSIELIFSPPPNNNPITLTIVIKKGQLLLDVVRHFMMENNIPCYLEVSTLSTIEALMMASLRKDMEKDVEINETKAYKIRSELVAKYQRHTIRYNDAPAEDIFPKAYHTLVHSPVSSIFDTFLQLESIYKQAIKDLINARDREMSLINDRHKVEVDDFEESGSQADGGLTKVIERQVEEIEFLQATSTSALEEIQRSQKQEYCNFVLRLHEAHQRLLSEQQQTIRLDGREIVLEVLNEMKNKCNLSNELLRLDNQYTNGSKSASRSRHGSISSLAEVMLPSPLISPPSSMPSSSNVDEKLIVNGNINEEIIKIKEMGFTDEQSKVALEMANGNMQEAIMLLLDNKKKVDAIIANGSALNSIPIPRRPSMVSQSQQLSPPPHRRSKSHSKQLQLAIQKQEKKGTWSPITFLQQQKNNMMTSQNNSSVRKLGGWINKAMENFGFEEENGNGNHMQLEDPRLVESFTISLGNQVKVTHNLRLLVSDMDDLLKSSNDIARDMAYRAQTAASLYSQDLTAIILLLTPKDWPLYKLGKSANKGFFERCKESTEFHFNNVENQLEAIENDYSLDGTSLQEGDFFITRHSNLPLVHVVFHLVIDFESIQKSELTHRSRVISGLRNILRTVNRFDISKISLPFLLLPSHVDVFSDQNLEKVLYRRGELVLKCTKGFMIENSRLPKHVTEKENDTKTVSFLLPKTANEQQFHDFRHLLTSTFGAS</sequence>
<evidence type="ECO:0000313" key="3">
    <source>
        <dbReference type="EMBL" id="CAG8513604.1"/>
    </source>
</evidence>
<dbReference type="InterPro" id="IPR009060">
    <property type="entry name" value="UBA-like_sf"/>
</dbReference>
<dbReference type="Proteomes" id="UP000789375">
    <property type="component" value="Unassembled WGS sequence"/>
</dbReference>
<dbReference type="GO" id="GO:0005737">
    <property type="term" value="C:cytoplasm"/>
    <property type="evidence" value="ECO:0007669"/>
    <property type="project" value="TreeGrafter"/>
</dbReference>
<proteinExistence type="predicted"/>
<evidence type="ECO:0000256" key="1">
    <source>
        <dbReference type="SAM" id="MobiDB-lite"/>
    </source>
</evidence>
<dbReference type="AlphaFoldDB" id="A0A9N9A0H9"/>
<dbReference type="PANTHER" id="PTHR16525">
    <property type="entry name" value="PROTEIN C12ORF4"/>
    <property type="match status" value="1"/>
</dbReference>
<keyword evidence="4" id="KW-1185">Reference proteome</keyword>
<dbReference type="SMART" id="SM00165">
    <property type="entry name" value="UBA"/>
    <property type="match status" value="1"/>
</dbReference>
<accession>A0A9N9A0H9</accession>
<dbReference type="EMBL" id="CAJVPP010000805">
    <property type="protein sequence ID" value="CAG8513604.1"/>
    <property type="molecule type" value="Genomic_DNA"/>
</dbReference>
<protein>
    <submittedName>
        <fullName evidence="3">989_t:CDS:1</fullName>
    </submittedName>
</protein>
<gene>
    <name evidence="3" type="ORF">FMOSSE_LOCUS4668</name>
</gene>
<feature type="region of interest" description="Disordered" evidence="1">
    <location>
        <begin position="371"/>
        <end position="398"/>
    </location>
</feature>